<proteinExistence type="predicted"/>
<name>A9HND0_GLUDA</name>
<gene>
    <name evidence="1" type="ordered locus">GDI2484</name>
</gene>
<protein>
    <submittedName>
        <fullName evidence="1">Uncharacterized protein</fullName>
    </submittedName>
</protein>
<dbReference type="AlphaFoldDB" id="A9HND0"/>
<dbReference type="EMBL" id="AM889285">
    <property type="protein sequence ID" value="CAP56427.1"/>
    <property type="molecule type" value="Genomic_DNA"/>
</dbReference>
<dbReference type="Proteomes" id="UP000001176">
    <property type="component" value="Chromosome"/>
</dbReference>
<dbReference type="KEGG" id="gdi:GDI2484"/>
<accession>A9HND0</accession>
<organism evidence="1 2">
    <name type="scientific">Gluconacetobacter diazotrophicus (strain ATCC 49037 / DSM 5601 / CCUG 37298 / CIP 103539 / LMG 7603 / PAl5)</name>
    <dbReference type="NCBI Taxonomy" id="272568"/>
    <lineage>
        <taxon>Bacteria</taxon>
        <taxon>Pseudomonadati</taxon>
        <taxon>Pseudomonadota</taxon>
        <taxon>Alphaproteobacteria</taxon>
        <taxon>Acetobacterales</taxon>
        <taxon>Acetobacteraceae</taxon>
        <taxon>Gluconacetobacter</taxon>
    </lineage>
</organism>
<reference evidence="1 2" key="1">
    <citation type="journal article" date="2009" name="BMC Genomics">
        <title>Complete genome sequence of the sugarcane nitrogen-fixing endophyte Gluconacetobacter diazotrophicus Pal5.</title>
        <authorList>
            <person name="Bertalan M."/>
            <person name="Albano R."/>
            <person name="Padua V."/>
            <person name="Rouws L."/>
            <person name="Rojas C."/>
            <person name="Hemerly A."/>
            <person name="Teixeira K."/>
            <person name="Schwab S."/>
            <person name="Araujo J."/>
            <person name="Oliveira A."/>
            <person name="Franca L."/>
            <person name="Magalhaes V."/>
            <person name="Alqueres S."/>
            <person name="Cardoso A."/>
            <person name="Almeida W."/>
            <person name="Loureiro M.M."/>
            <person name="Nogueira E."/>
            <person name="Cidade D."/>
            <person name="Oliveira D."/>
            <person name="Simao T."/>
            <person name="Macedo J."/>
            <person name="Valadao A."/>
            <person name="Dreschsel M."/>
            <person name="Freitas F."/>
            <person name="Vidal M."/>
            <person name="Guedes H."/>
            <person name="Rodrigues E."/>
            <person name="Meneses C."/>
            <person name="Brioso P."/>
            <person name="Pozzer L."/>
            <person name="Figueiredo D."/>
            <person name="Montano H."/>
            <person name="Junior J."/>
            <person name="Filho G."/>
            <person name="Flores V."/>
            <person name="Ferreira B."/>
            <person name="Branco A."/>
            <person name="Gonzalez P."/>
            <person name="Guillobel H."/>
            <person name="Lemos M."/>
            <person name="Seibel L."/>
            <person name="Macedo J."/>
            <person name="Alves-Ferreira M."/>
            <person name="Sachetto-Martins G."/>
            <person name="Coelho A."/>
            <person name="Santos E."/>
            <person name="Amaral G."/>
            <person name="Neves A."/>
            <person name="Pacheco A.B."/>
            <person name="Carvalho D."/>
            <person name="Lery L."/>
            <person name="Bisch P."/>
            <person name="Rossle S.C."/>
            <person name="Urmenyi T."/>
            <person name="Kruger W.V."/>
            <person name="Martins O."/>
            <person name="Baldani J.I."/>
            <person name="Ferreira P.C."/>
        </authorList>
    </citation>
    <scope>NUCLEOTIDE SEQUENCE [LARGE SCALE GENOMIC DNA]</scope>
    <source>
        <strain evidence="2">ATCC 49037 / DSM 5601 / CCUG 37298 / CIP 103539 / LMG 7603 / PAl5</strain>
    </source>
</reference>
<evidence type="ECO:0000313" key="2">
    <source>
        <dbReference type="Proteomes" id="UP000001176"/>
    </source>
</evidence>
<sequence length="56" mass="6698">MIDRSHAGFRHRLIFITPVIPLWHRVGSRLSAYGSEMIIYFYFKHMVKDMSRSERG</sequence>
<keyword evidence="2" id="KW-1185">Reference proteome</keyword>
<evidence type="ECO:0000313" key="1">
    <source>
        <dbReference type="EMBL" id="CAP56427.1"/>
    </source>
</evidence>